<evidence type="ECO:0000256" key="4">
    <source>
        <dbReference type="ARBA" id="ARBA00022989"/>
    </source>
</evidence>
<evidence type="ECO:0000256" key="5">
    <source>
        <dbReference type="ARBA" id="ARBA00023136"/>
    </source>
</evidence>
<protein>
    <recommendedName>
        <fullName evidence="11">CD36 family protein</fullName>
    </recommendedName>
</protein>
<keyword evidence="4 8" id="KW-1133">Transmembrane helix</keyword>
<reference evidence="9 10" key="1">
    <citation type="journal article" date="2014" name="Mol. Plant">
        <title>Chromosome Scale Genome Assembly and Transcriptome Profiling of Nannochloropsis gaditana in Nitrogen Depletion.</title>
        <authorList>
            <person name="Corteggiani Carpinelli E."/>
            <person name="Telatin A."/>
            <person name="Vitulo N."/>
            <person name="Forcato C."/>
            <person name="D'Angelo M."/>
            <person name="Schiavon R."/>
            <person name="Vezzi A."/>
            <person name="Giacometti G.M."/>
            <person name="Morosinotto T."/>
            <person name="Valle G."/>
        </authorList>
    </citation>
    <scope>NUCLEOTIDE SEQUENCE [LARGE SCALE GENOMIC DNA]</scope>
    <source>
        <strain evidence="9 10">B-31</strain>
    </source>
</reference>
<keyword evidence="10" id="KW-1185">Reference proteome</keyword>
<feature type="region of interest" description="Disordered" evidence="7">
    <location>
        <begin position="1"/>
        <end position="231"/>
    </location>
</feature>
<feature type="compositionally biased region" description="Basic residues" evidence="7">
    <location>
        <begin position="204"/>
        <end position="216"/>
    </location>
</feature>
<keyword evidence="5 8" id="KW-0472">Membrane</keyword>
<accession>W7TI49</accession>
<feature type="transmembrane region" description="Helical" evidence="8">
    <location>
        <begin position="1079"/>
        <end position="1103"/>
    </location>
</feature>
<dbReference type="OrthoDB" id="195015at2759"/>
<gene>
    <name evidence="9" type="ORF">Naga_100043g43</name>
</gene>
<keyword evidence="6" id="KW-0325">Glycoprotein</keyword>
<feature type="compositionally biased region" description="Basic and acidic residues" evidence="7">
    <location>
        <begin position="126"/>
        <end position="149"/>
    </location>
</feature>
<dbReference type="GO" id="GO:0005737">
    <property type="term" value="C:cytoplasm"/>
    <property type="evidence" value="ECO:0007669"/>
    <property type="project" value="TreeGrafter"/>
</dbReference>
<feature type="compositionally biased region" description="Polar residues" evidence="7">
    <location>
        <begin position="9"/>
        <end position="34"/>
    </location>
</feature>
<dbReference type="PANTHER" id="PTHR11923">
    <property type="entry name" value="SCAVENGER RECEPTOR CLASS B TYPE-1 SR-B1"/>
    <property type="match status" value="1"/>
</dbReference>
<evidence type="ECO:0000256" key="3">
    <source>
        <dbReference type="ARBA" id="ARBA00022692"/>
    </source>
</evidence>
<proteinExistence type="inferred from homology"/>
<evidence type="ECO:0000313" key="10">
    <source>
        <dbReference type="Proteomes" id="UP000019335"/>
    </source>
</evidence>
<dbReference type="PRINTS" id="PR01609">
    <property type="entry name" value="CD36FAMILY"/>
</dbReference>
<comment type="similarity">
    <text evidence="2">Belongs to the CD36 family.</text>
</comment>
<evidence type="ECO:0000256" key="2">
    <source>
        <dbReference type="ARBA" id="ARBA00010532"/>
    </source>
</evidence>
<evidence type="ECO:0008006" key="11">
    <source>
        <dbReference type="Google" id="ProtNLM"/>
    </source>
</evidence>
<evidence type="ECO:0000256" key="1">
    <source>
        <dbReference type="ARBA" id="ARBA00004370"/>
    </source>
</evidence>
<name>W7TI49_9STRA</name>
<feature type="region of interest" description="Disordered" evidence="7">
    <location>
        <begin position="1152"/>
        <end position="1191"/>
    </location>
</feature>
<feature type="compositionally biased region" description="Polar residues" evidence="7">
    <location>
        <begin position="159"/>
        <end position="192"/>
    </location>
</feature>
<dbReference type="GO" id="GO:0016020">
    <property type="term" value="C:membrane"/>
    <property type="evidence" value="ECO:0007669"/>
    <property type="project" value="UniProtKB-SubCell"/>
</dbReference>
<dbReference type="AlphaFoldDB" id="W7TI49"/>
<dbReference type="EMBL" id="AZIL01001816">
    <property type="protein sequence ID" value="EWM23168.1"/>
    <property type="molecule type" value="Genomic_DNA"/>
</dbReference>
<dbReference type="InterPro" id="IPR002159">
    <property type="entry name" value="CD36_fam"/>
</dbReference>
<evidence type="ECO:0000256" key="8">
    <source>
        <dbReference type="SAM" id="Phobius"/>
    </source>
</evidence>
<evidence type="ECO:0000313" key="9">
    <source>
        <dbReference type="EMBL" id="EWM23168.1"/>
    </source>
</evidence>
<comment type="subcellular location">
    <subcellularLocation>
        <location evidence="1">Membrane</location>
    </subcellularLocation>
</comment>
<feature type="compositionally biased region" description="Pro residues" evidence="7">
    <location>
        <begin position="38"/>
        <end position="48"/>
    </location>
</feature>
<dbReference type="Pfam" id="PF01130">
    <property type="entry name" value="CD36"/>
    <property type="match status" value="2"/>
</dbReference>
<evidence type="ECO:0000256" key="6">
    <source>
        <dbReference type="ARBA" id="ARBA00023180"/>
    </source>
</evidence>
<dbReference type="GO" id="GO:0005044">
    <property type="term" value="F:scavenger receptor activity"/>
    <property type="evidence" value="ECO:0007669"/>
    <property type="project" value="TreeGrafter"/>
</dbReference>
<feature type="compositionally biased region" description="Basic residues" evidence="7">
    <location>
        <begin position="52"/>
        <end position="61"/>
    </location>
</feature>
<dbReference type="Proteomes" id="UP000019335">
    <property type="component" value="Chromosome 18"/>
</dbReference>
<dbReference type="PANTHER" id="PTHR11923:SF51">
    <property type="entry name" value="LYSOSOME MEMBRANE PROTEIN 2"/>
    <property type="match status" value="1"/>
</dbReference>
<keyword evidence="3 8" id="KW-0812">Transmembrane</keyword>
<evidence type="ECO:0000256" key="7">
    <source>
        <dbReference type="SAM" id="MobiDB-lite"/>
    </source>
</evidence>
<feature type="compositionally biased region" description="Polar residues" evidence="7">
    <location>
        <begin position="1168"/>
        <end position="1177"/>
    </location>
</feature>
<organism evidence="9 10">
    <name type="scientific">Nannochloropsis gaditana</name>
    <dbReference type="NCBI Taxonomy" id="72520"/>
    <lineage>
        <taxon>Eukaryota</taxon>
        <taxon>Sar</taxon>
        <taxon>Stramenopiles</taxon>
        <taxon>Ochrophyta</taxon>
        <taxon>Eustigmatophyceae</taxon>
        <taxon>Eustigmatales</taxon>
        <taxon>Monodopsidaceae</taxon>
        <taxon>Nannochloropsis</taxon>
    </lineage>
</organism>
<comment type="caution">
    <text evidence="9">The sequence shown here is derived from an EMBL/GenBank/DDBJ whole genome shotgun (WGS) entry which is preliminary data.</text>
</comment>
<sequence>MMEPEKTESCGSLQSVSPSTVLIDSARPSSTSRGTRPADPPIEGPPATTPRGKGKTSSKSRRNIDVERGRLRSRSNSRSPPPPPSSNGSDRSDRSLRSVRSDRSQRSERSERSARGERRDRKYRADRRERSSRGDRGDKKGGRDRKGQDDLYYGDSHRTASMRSSGSERSAKSTNSIVSASSSRPLQDSNTLRSHHQDNLGRTERHRSRSSSHTRRTGSMGQEEWAARVSMDTVPPRRSLVRSWLQTAWASRQCRRGFGLFVAGLLLMALAGVVDIEGNAYRHAKIREAIVVDAPNHPEFKAWATGAQQKTPLFYTYHLYNITNPEEFLAGQPPQVHEVGPFSFQQRTKKINVTFSDEGRLVSYITQIQHEFTGDPEELDRQSVYSLNLPYSVAIYTAGSESNLLKIGSQQGLAEVLFQMKTYFLPALKENAVVMAIQMAVDAMTQILNAMQAPSEATATRWGGGCTSNMFGKICGFSTVATFFSAVDKRNKMDLNLLQLCINTKLTEAEQIPLATVRRLWDPTDVYSIMNVDRGSAAERYGISYWLWGDVDVRDTIAMHFGITIRQYNALRAYLLDIYRSPMLEMAVVKIFLESLPPEDAGTAEVAQWSDFLWRQWAVGDVVTRLKNESMARPESMQPELPPEFAWYAEKAGYKTFTYGGKRLNRTQAKCTFDLAKRPMVYFQTYVLGLPGPSISRPTFVDFGLEDSGEPLIDPRDCFQSKNDWALLQGYLAYLAEYFVAPLLQEDVLDKNGGLVTRKTLRECLYGYSAPILQLSLAKDDPRAMKFSLLANDPSLDGPGRCLSSNDVENPFTACRFSSRNITQNMDGSEQVARIFDKVPNTYHTGRDDTVRAGAFYTYRGDRSIADIWPGGSIPFAGGTKDLPGSIQYGYSDGMQFPPFGAIDGPNVVLSVFVPGFVLPLRFAFSEDVDVQGVKLKRFRLVPETFSSSRSDAKTFGMDKVQQEGLFNLTGLMTGLTYFSKPHYRPTPPFDMSDVGGLAGFDPARDDSYIDVEPVTGKTMNANIQLQLNAGITPEAFDKFHNSVYPVKALPVLHVAQHAGIVPEDAKFFKNMVYGTEKLIKLTTIISASVGALLLLIGLALLLHHALRHGAAVAAAELGLENNSLKGVSSKEATAVEEGDVEMAITKRVRASSSYLSTGTPPDAAGMTTLSATSAKNLTPPRKPPSKRGEF</sequence>
<feature type="compositionally biased region" description="Basic and acidic residues" evidence="7">
    <location>
        <begin position="90"/>
        <end position="120"/>
    </location>
</feature>